<keyword evidence="3" id="KW-0378">Hydrolase</keyword>
<keyword evidence="2" id="KW-0547">Nucleotide-binding</keyword>
<dbReference type="Proteomes" id="UP001271640">
    <property type="component" value="Unassembled WGS sequence"/>
</dbReference>
<dbReference type="PANTHER" id="PTHR43788:SF8">
    <property type="entry name" value="DNA-BINDING PROTEIN SMUBP-2"/>
    <property type="match status" value="1"/>
</dbReference>
<accession>A0ABU4SGS7</accession>
<evidence type="ECO:0000256" key="1">
    <source>
        <dbReference type="ARBA" id="ARBA00007913"/>
    </source>
</evidence>
<dbReference type="EMBL" id="VCDP01000004">
    <property type="protein sequence ID" value="MDX7997847.1"/>
    <property type="molecule type" value="Genomic_DNA"/>
</dbReference>
<keyword evidence="8" id="KW-1185">Reference proteome</keyword>
<gene>
    <name evidence="7" type="ORF">FE394_01200</name>
</gene>
<dbReference type="InterPro" id="IPR041677">
    <property type="entry name" value="DNA2/NAM7_AAA_11"/>
</dbReference>
<proteinExistence type="inferred from homology"/>
<name>A0ABU4SGS7_9GAMM</name>
<reference evidence="8" key="1">
    <citation type="journal article" date="2024" name="Toxins">
        <title>Genome Sequence Analysis of Native Xenorhabdus Strains Isolated from Entomopathogenic Nematodes in Argentina.</title>
        <authorList>
            <person name="Palma L."/>
            <person name="Frizzo L."/>
            <person name="Kaiser S."/>
            <person name="Berry C."/>
            <person name="Caballero P."/>
            <person name="Bode H.B."/>
            <person name="Del Valle E.E."/>
        </authorList>
    </citation>
    <scope>NUCLEOTIDE SEQUENCE [LARGE SCALE GENOMIC DNA]</scope>
    <source>
        <strain evidence="8">Reich</strain>
    </source>
</reference>
<evidence type="ECO:0000259" key="6">
    <source>
        <dbReference type="PROSITE" id="PS50011"/>
    </source>
</evidence>
<dbReference type="InterPro" id="IPR000719">
    <property type="entry name" value="Prot_kinase_dom"/>
</dbReference>
<evidence type="ECO:0000313" key="8">
    <source>
        <dbReference type="Proteomes" id="UP001271640"/>
    </source>
</evidence>
<evidence type="ECO:0000256" key="5">
    <source>
        <dbReference type="ARBA" id="ARBA00022840"/>
    </source>
</evidence>
<evidence type="ECO:0000256" key="3">
    <source>
        <dbReference type="ARBA" id="ARBA00022801"/>
    </source>
</evidence>
<dbReference type="RefSeq" id="WP_319924581.1">
    <property type="nucleotide sequence ID" value="NZ_VCDP01000004.1"/>
</dbReference>
<evidence type="ECO:0000256" key="4">
    <source>
        <dbReference type="ARBA" id="ARBA00022806"/>
    </source>
</evidence>
<sequence length="1238" mass="141016">MPVCSQSSFLKKFEEPLIFKEADSTQGKPTLITANLKDSPVIIKYWPHESHGPSDILEDIWLYEIRQLRRLKGYPGLGDYIANLIDAGKDECGFYLVLDAGNRLPLSNFLQSSMQKKTLSIHWLKTLKVPQRRIRFWNNIIRVINALQLLHSQGLLHRHLDEDAILTDPHSSDSDFQLTGFEWSIRVQTMSGFNTSGSPSESIKSGRVYSFLTDWADLGRLIAKILKLDILTLRNLTIPIKQLVDESGLTLDEITLIRGLLGDLKLQANIPRESIDGNMIITQVKDIITSLTSLLSSDDSNLDIIIHLNTNTPRNLTPLKKSSVFIAIQHIYKKLYDVNLGENDTSECIKFVASDLRNDPRIVILPSPEGENEELLLLGSHLTYILTKHQRKHGEANWDAAFCHSAYIDPPKELRSNCELAKLSHYTFHYYTPSQYRTKQQSSSRSWDDVIISLHKNQEEDINKQKIIDGFSAYHLTEIAYAKSEIYPVSLVSFEKNKDDYSLYNVILKNTQDHDVQAISRSLGLKSPAKRVDEKLKSETSDSFSWILVSNANFIDEEEIVLEFQKIDSQPDGESFYCFTTTSSPPDYNKYYIIPLSVQGTTSQLNRRASAIDALSNHAELIGMLSNPYSGSTLLQEGWEKHKAFDSLDFSKQEAFINVIKTLPLYLVQGPPGVGKTFLVTALMQQIFSQETESRVLLTAQGHSTVQHLYHEVMNYLNNSVDTKNPPLIVSCIKTKGQNNSESDSLAELDLQIQSYLKLLIESSFFQKIKSNSAKEKIIAMSDDSARSSRNPLASQLLKAANIVFTTTNSRQVEELINARSQFDWSIMEETGKVTGIELLSPLLLSYRRLMIGDHKQLPPYAAKEMKKILEDPKRLHNALKIGTDVYNNSLKGQIIKSRFTDEFVQSLNEEQLNNLCKDSLRLHLLFENLIFEEEKTLEKSIKHFGSDIHHQPIASMLSIQHRMHPNIAALISRVFYNEKLYTEKNKTEFYLQTPSQRPFIFREIDSASTEPAIIWIETPDRQSNRHCKAGESYPRWQNKYECNIIMTLLSKLSVSTQIEKKPKLAILSPYTQQVRLLSKEIEKKTAREELANLSKFDRPDDHMSFCSTVDSFQGAEADLVIVSLVRNNHHSYGITALGFLLDSQRMNVLLSRAKYQMILVGSLQFLHHWAKKIKKEQVDKGNHSHAFIVKLVDTLMEYKTQGIMKCIPAEILLPDTSKINLSISPKKVKKNKKGLRS</sequence>
<dbReference type="SUPFAM" id="SSF56112">
    <property type="entry name" value="Protein kinase-like (PK-like)"/>
    <property type="match status" value="1"/>
</dbReference>
<dbReference type="InterPro" id="IPR047187">
    <property type="entry name" value="SF1_C_Upf1"/>
</dbReference>
<dbReference type="InterPro" id="IPR041679">
    <property type="entry name" value="DNA2/NAM7-like_C"/>
</dbReference>
<dbReference type="Gene3D" id="1.10.510.10">
    <property type="entry name" value="Transferase(Phosphotransferase) domain 1"/>
    <property type="match status" value="1"/>
</dbReference>
<comment type="similarity">
    <text evidence="1">Belongs to the DNA2/NAM7 helicase family.</text>
</comment>
<protein>
    <recommendedName>
        <fullName evidence="6">Protein kinase domain-containing protein</fullName>
    </recommendedName>
</protein>
<dbReference type="SUPFAM" id="SSF52540">
    <property type="entry name" value="P-loop containing nucleoside triphosphate hydrolases"/>
    <property type="match status" value="1"/>
</dbReference>
<dbReference type="Pfam" id="PF13086">
    <property type="entry name" value="AAA_11"/>
    <property type="match status" value="2"/>
</dbReference>
<keyword evidence="5" id="KW-0067">ATP-binding</keyword>
<dbReference type="InterPro" id="IPR050534">
    <property type="entry name" value="Coronavir_polyprotein_1ab"/>
</dbReference>
<evidence type="ECO:0000313" key="7">
    <source>
        <dbReference type="EMBL" id="MDX7997847.1"/>
    </source>
</evidence>
<comment type="caution">
    <text evidence="7">The sequence shown here is derived from an EMBL/GenBank/DDBJ whole genome shotgun (WGS) entry which is preliminary data.</text>
</comment>
<dbReference type="PANTHER" id="PTHR43788">
    <property type="entry name" value="DNA2/NAM7 HELICASE FAMILY MEMBER"/>
    <property type="match status" value="1"/>
</dbReference>
<feature type="domain" description="Protein kinase" evidence="6">
    <location>
        <begin position="1"/>
        <end position="310"/>
    </location>
</feature>
<dbReference type="PROSITE" id="PS50011">
    <property type="entry name" value="PROTEIN_KINASE_DOM"/>
    <property type="match status" value="1"/>
</dbReference>
<dbReference type="Gene3D" id="3.40.50.300">
    <property type="entry name" value="P-loop containing nucleotide triphosphate hydrolases"/>
    <property type="match status" value="2"/>
</dbReference>
<dbReference type="InterPro" id="IPR027417">
    <property type="entry name" value="P-loop_NTPase"/>
</dbReference>
<dbReference type="InterPro" id="IPR011009">
    <property type="entry name" value="Kinase-like_dom_sf"/>
</dbReference>
<keyword evidence="4" id="KW-0347">Helicase</keyword>
<dbReference type="CDD" id="cd18808">
    <property type="entry name" value="SF1_C_Upf1"/>
    <property type="match status" value="1"/>
</dbReference>
<dbReference type="Pfam" id="PF13087">
    <property type="entry name" value="AAA_12"/>
    <property type="match status" value="1"/>
</dbReference>
<evidence type="ECO:0000256" key="2">
    <source>
        <dbReference type="ARBA" id="ARBA00022741"/>
    </source>
</evidence>
<organism evidence="7 8">
    <name type="scientific">Xenorhabdus littoralis</name>
    <dbReference type="NCBI Taxonomy" id="2582835"/>
    <lineage>
        <taxon>Bacteria</taxon>
        <taxon>Pseudomonadati</taxon>
        <taxon>Pseudomonadota</taxon>
        <taxon>Gammaproteobacteria</taxon>
        <taxon>Enterobacterales</taxon>
        <taxon>Morganellaceae</taxon>
        <taxon>Xenorhabdus</taxon>
    </lineage>
</organism>